<reference evidence="2 3" key="1">
    <citation type="submission" date="2014-06" db="EMBL/GenBank/DDBJ databases">
        <title>Evolutionary Origins and Diversification of the Mycorrhizal Mutualists.</title>
        <authorList>
            <consortium name="DOE Joint Genome Institute"/>
            <consortium name="Mycorrhizal Genomics Consortium"/>
            <person name="Kohler A."/>
            <person name="Kuo A."/>
            <person name="Nagy L.G."/>
            <person name="Floudas D."/>
            <person name="Copeland A."/>
            <person name="Barry K.W."/>
            <person name="Cichocki N."/>
            <person name="Veneault-Fourrey C."/>
            <person name="LaButti K."/>
            <person name="Lindquist E.A."/>
            <person name="Lipzen A."/>
            <person name="Lundell T."/>
            <person name="Morin E."/>
            <person name="Murat C."/>
            <person name="Riley R."/>
            <person name="Ohm R."/>
            <person name="Sun H."/>
            <person name="Tunlid A."/>
            <person name="Henrissat B."/>
            <person name="Grigoriev I.V."/>
            <person name="Hibbett D.S."/>
            <person name="Martin F."/>
        </authorList>
    </citation>
    <scope>NUCLEOTIDE SEQUENCE [LARGE SCALE GENOMIC DNA]</scope>
    <source>
        <strain evidence="2 3">SS14</strain>
    </source>
</reference>
<accession>A0A0C9VJ72</accession>
<evidence type="ECO:0000313" key="3">
    <source>
        <dbReference type="Proteomes" id="UP000054279"/>
    </source>
</evidence>
<feature type="compositionally biased region" description="Polar residues" evidence="1">
    <location>
        <begin position="59"/>
        <end position="68"/>
    </location>
</feature>
<feature type="region of interest" description="Disordered" evidence="1">
    <location>
        <begin position="1"/>
        <end position="39"/>
    </location>
</feature>
<feature type="non-terminal residue" evidence="2">
    <location>
        <position position="164"/>
    </location>
</feature>
<sequence>MLSPDISIRPPSSSSPTTTTNRSPSNTTASTASSSLSSSLSSSYLPALLRPKTMLKLWTSTPDQTTPKASAIDRNPFDVPRLNPVAASDNGPPRKPSHSSTTSATTSSVHHLLNVHTANAGQLTPLELGPLTPGAASNFAAVAAALPTTQLSLNPPDFKMKSPP</sequence>
<organism evidence="2 3">
    <name type="scientific">Sphaerobolus stellatus (strain SS14)</name>
    <dbReference type="NCBI Taxonomy" id="990650"/>
    <lineage>
        <taxon>Eukaryota</taxon>
        <taxon>Fungi</taxon>
        <taxon>Dikarya</taxon>
        <taxon>Basidiomycota</taxon>
        <taxon>Agaricomycotina</taxon>
        <taxon>Agaricomycetes</taxon>
        <taxon>Phallomycetidae</taxon>
        <taxon>Geastrales</taxon>
        <taxon>Sphaerobolaceae</taxon>
        <taxon>Sphaerobolus</taxon>
    </lineage>
</organism>
<protein>
    <submittedName>
        <fullName evidence="2">Uncharacterized protein</fullName>
    </submittedName>
</protein>
<dbReference type="AlphaFoldDB" id="A0A0C9VJ72"/>
<keyword evidence="3" id="KW-1185">Reference proteome</keyword>
<name>A0A0C9VJ72_SPHS4</name>
<evidence type="ECO:0000256" key="1">
    <source>
        <dbReference type="SAM" id="MobiDB-lite"/>
    </source>
</evidence>
<feature type="compositionally biased region" description="Low complexity" evidence="1">
    <location>
        <begin position="98"/>
        <end position="108"/>
    </location>
</feature>
<dbReference type="Proteomes" id="UP000054279">
    <property type="component" value="Unassembled WGS sequence"/>
</dbReference>
<gene>
    <name evidence="2" type="ORF">M422DRAFT_260023</name>
</gene>
<dbReference type="EMBL" id="KN837169">
    <property type="protein sequence ID" value="KIJ37361.1"/>
    <property type="molecule type" value="Genomic_DNA"/>
</dbReference>
<dbReference type="HOGENOM" id="CLU_1623005_0_0_1"/>
<evidence type="ECO:0000313" key="2">
    <source>
        <dbReference type="EMBL" id="KIJ37361.1"/>
    </source>
</evidence>
<proteinExistence type="predicted"/>
<feature type="region of interest" description="Disordered" evidence="1">
    <location>
        <begin position="59"/>
        <end position="108"/>
    </location>
</feature>